<accession>A0A1D1XUH1</accession>
<dbReference type="EMBL" id="GDJX01021909">
    <property type="protein sequence ID" value="JAT46027.1"/>
    <property type="molecule type" value="Transcribed_RNA"/>
</dbReference>
<feature type="non-terminal residue" evidence="8">
    <location>
        <position position="1"/>
    </location>
</feature>
<dbReference type="InterPro" id="IPR029044">
    <property type="entry name" value="Nucleotide-diphossugar_trans"/>
</dbReference>
<evidence type="ECO:0000256" key="1">
    <source>
        <dbReference type="ARBA" id="ARBA00004323"/>
    </source>
</evidence>
<evidence type="ECO:0000256" key="4">
    <source>
        <dbReference type="ARBA" id="ARBA00022679"/>
    </source>
</evidence>
<keyword evidence="7" id="KW-0812">Transmembrane</keyword>
<sequence length="565" mass="65416">TVLSNKIIKMGKKDSKMPVYNPLRKINIYVAAIIISLLILVSYVFNPYDQMIGNEKIGNEEISNEENKIGEPGHYNLLFAITSTVGAIRQRKLLRDALFGIKNNLEPCMFQDGDVYYKFLIEPYRSVERGKLRDFTAEVVEYDDIKEFPNFNDKKFQESILQWAQDLSREGIDYNYLVIINDKSLINLQRLQQVLKESINGSVLTPTQKRKLVWGSFMTQDADDMAIIIGRDAIAPILDSKNNIKVVNKNFTNPITQAFQYYQKHPNMTELYLVNDDVSIVEFPNAVENVSTEKTVAVGRVYLEEDMRDLVEHLSIPKALICHPRYDPNKLNIAIVTSSFVYDNLCMLPAALMTGDNKRGYAQRNGYSFVGRSAEFTQQSAKRRKTVWGKFDAIEKVLPHYDWVFWLDMDTVIMNYNVTVESLFEKFVDLVGGWEQFEKKHLIVARPVHDAMINAGVFMMRNSQWSRDFMRVAQSRRDLYLGHMYEQHAMWDLIRKPEWESGTLFLDQDDHTFNTFPSRYIRGDFVVHYAPDGCPAKPIIDAIGKMKLLEINPDMEISLDHLMDH</sequence>
<evidence type="ECO:0000256" key="3">
    <source>
        <dbReference type="ARBA" id="ARBA00022676"/>
    </source>
</evidence>
<keyword evidence="6" id="KW-0333">Golgi apparatus</keyword>
<dbReference type="PANTHER" id="PTHR31306:SF4">
    <property type="entry name" value="ALPHA-1,2-GALACTOSYLTRANSFERASE"/>
    <property type="match status" value="1"/>
</dbReference>
<dbReference type="GO" id="GO:0000139">
    <property type="term" value="C:Golgi membrane"/>
    <property type="evidence" value="ECO:0007669"/>
    <property type="project" value="UniProtKB-SubCell"/>
</dbReference>
<keyword evidence="3 8" id="KW-0328">Glycosyltransferase</keyword>
<gene>
    <name evidence="8" type="primary">SPBC1289.13c_1</name>
    <name evidence="8" type="ORF">g.39278</name>
</gene>
<proteinExistence type="inferred from homology"/>
<keyword evidence="7" id="KW-1133">Transmembrane helix</keyword>
<evidence type="ECO:0000256" key="6">
    <source>
        <dbReference type="ARBA" id="ARBA00023034"/>
    </source>
</evidence>
<feature type="transmembrane region" description="Helical" evidence="7">
    <location>
        <begin position="26"/>
        <end position="45"/>
    </location>
</feature>
<keyword evidence="5" id="KW-0735">Signal-anchor</keyword>
<comment type="similarity">
    <text evidence="2">Belongs to the glycosyltransferase 34 family.</text>
</comment>
<organism evidence="8">
    <name type="scientific">Anthurium amnicola</name>
    <dbReference type="NCBI Taxonomy" id="1678845"/>
    <lineage>
        <taxon>Eukaryota</taxon>
        <taxon>Viridiplantae</taxon>
        <taxon>Streptophyta</taxon>
        <taxon>Embryophyta</taxon>
        <taxon>Tracheophyta</taxon>
        <taxon>Spermatophyta</taxon>
        <taxon>Magnoliopsida</taxon>
        <taxon>Liliopsida</taxon>
        <taxon>Araceae</taxon>
        <taxon>Pothoideae</taxon>
        <taxon>Potheae</taxon>
        <taxon>Anthurium</taxon>
    </lineage>
</organism>
<dbReference type="PANTHER" id="PTHR31306">
    <property type="entry name" value="ALPHA-1,6-MANNOSYLTRANSFERASE MNN11-RELATED"/>
    <property type="match status" value="1"/>
</dbReference>
<dbReference type="SUPFAM" id="SSF53448">
    <property type="entry name" value="Nucleotide-diphospho-sugar transferases"/>
    <property type="match status" value="1"/>
</dbReference>
<dbReference type="Pfam" id="PF05637">
    <property type="entry name" value="Glyco_transf_34"/>
    <property type="match status" value="1"/>
</dbReference>
<evidence type="ECO:0000313" key="8">
    <source>
        <dbReference type="EMBL" id="JAT46027.1"/>
    </source>
</evidence>
<dbReference type="AlphaFoldDB" id="A0A1D1XUH1"/>
<evidence type="ECO:0000256" key="2">
    <source>
        <dbReference type="ARBA" id="ARBA00005664"/>
    </source>
</evidence>
<reference evidence="8" key="1">
    <citation type="submission" date="2015-07" db="EMBL/GenBank/DDBJ databases">
        <title>Transcriptome Assembly of Anthurium amnicola.</title>
        <authorList>
            <person name="Suzuki J."/>
        </authorList>
    </citation>
    <scope>NUCLEOTIDE SEQUENCE</scope>
</reference>
<dbReference type="GO" id="GO:0006487">
    <property type="term" value="P:protein N-linked glycosylation"/>
    <property type="evidence" value="ECO:0007669"/>
    <property type="project" value="TreeGrafter"/>
</dbReference>
<dbReference type="InterPro" id="IPR008630">
    <property type="entry name" value="Glyco_trans_34"/>
</dbReference>
<comment type="subcellular location">
    <subcellularLocation>
        <location evidence="1">Golgi apparatus membrane</location>
        <topology evidence="1">Single-pass type II membrane protein</topology>
    </subcellularLocation>
</comment>
<evidence type="ECO:0000256" key="5">
    <source>
        <dbReference type="ARBA" id="ARBA00022968"/>
    </source>
</evidence>
<keyword evidence="7" id="KW-0472">Membrane</keyword>
<dbReference type="GO" id="GO:0016757">
    <property type="term" value="F:glycosyltransferase activity"/>
    <property type="evidence" value="ECO:0007669"/>
    <property type="project" value="UniProtKB-KW"/>
</dbReference>
<name>A0A1D1XUH1_9ARAE</name>
<protein>
    <submittedName>
        <fullName evidence="8">Putative alpha-1,2-galactosyltransferase C1289.13c</fullName>
    </submittedName>
</protein>
<evidence type="ECO:0000256" key="7">
    <source>
        <dbReference type="SAM" id="Phobius"/>
    </source>
</evidence>
<keyword evidence="4 8" id="KW-0808">Transferase</keyword>
<dbReference type="Gene3D" id="3.90.550.10">
    <property type="entry name" value="Spore Coat Polysaccharide Biosynthesis Protein SpsA, Chain A"/>
    <property type="match status" value="1"/>
</dbReference>